<dbReference type="PANTHER" id="PTHR23310:SF62">
    <property type="entry name" value="ACYL-COA BINDING PROTEIN 1, ISOFORM A"/>
    <property type="match status" value="1"/>
</dbReference>
<dbReference type="AlphaFoldDB" id="A0AAE1YSX6"/>
<organism evidence="4 5">
    <name type="scientific">Sesamum alatum</name>
    <dbReference type="NCBI Taxonomy" id="300844"/>
    <lineage>
        <taxon>Eukaryota</taxon>
        <taxon>Viridiplantae</taxon>
        <taxon>Streptophyta</taxon>
        <taxon>Embryophyta</taxon>
        <taxon>Tracheophyta</taxon>
        <taxon>Spermatophyta</taxon>
        <taxon>Magnoliopsida</taxon>
        <taxon>eudicotyledons</taxon>
        <taxon>Gunneridae</taxon>
        <taxon>Pentapetalae</taxon>
        <taxon>asterids</taxon>
        <taxon>lamiids</taxon>
        <taxon>Lamiales</taxon>
        <taxon>Pedaliaceae</taxon>
        <taxon>Sesamum</taxon>
    </lineage>
</organism>
<keyword evidence="5" id="KW-1185">Reference proteome</keyword>
<evidence type="ECO:0000256" key="2">
    <source>
        <dbReference type="ARBA" id="ARBA00023121"/>
    </source>
</evidence>
<feature type="domain" description="ACB" evidence="3">
    <location>
        <begin position="77"/>
        <end position="162"/>
    </location>
</feature>
<dbReference type="PRINTS" id="PR00689">
    <property type="entry name" value="ACOABINDINGP"/>
</dbReference>
<gene>
    <name evidence="4" type="ORF">Salat_0720200</name>
</gene>
<reference evidence="4" key="2">
    <citation type="journal article" date="2024" name="Plant">
        <title>Genomic evolution and insights into agronomic trait innovations of Sesamum species.</title>
        <authorList>
            <person name="Miao H."/>
            <person name="Wang L."/>
            <person name="Qu L."/>
            <person name="Liu H."/>
            <person name="Sun Y."/>
            <person name="Le M."/>
            <person name="Wang Q."/>
            <person name="Wei S."/>
            <person name="Zheng Y."/>
            <person name="Lin W."/>
            <person name="Duan Y."/>
            <person name="Cao H."/>
            <person name="Xiong S."/>
            <person name="Wang X."/>
            <person name="Wei L."/>
            <person name="Li C."/>
            <person name="Ma Q."/>
            <person name="Ju M."/>
            <person name="Zhao R."/>
            <person name="Li G."/>
            <person name="Mu C."/>
            <person name="Tian Q."/>
            <person name="Mei H."/>
            <person name="Zhang T."/>
            <person name="Gao T."/>
            <person name="Zhang H."/>
        </authorList>
    </citation>
    <scope>NUCLEOTIDE SEQUENCE</scope>
    <source>
        <strain evidence="4">3651</strain>
    </source>
</reference>
<proteinExistence type="inferred from homology"/>
<comment type="similarity">
    <text evidence="1">Belongs to the ACBP family.</text>
</comment>
<name>A0AAE1YSX6_9LAMI</name>
<sequence length="164" mass="19033">MEEGHQKPFGVRENMKWKCTKTTKKKKKDSKIPQLYITACKNSLYDTLKTPSHIRIPCQISQPSETRSKTEFKKMGLKEEFEQNASKAWTLPQNTSNEDLLILYGQYKQATVGNINKSRPGMFKQRERAKWDAWNAAKGKSRDEAMREYNTKVEQLLKEAGCPK</sequence>
<dbReference type="Gene3D" id="1.20.80.10">
    <property type="match status" value="1"/>
</dbReference>
<evidence type="ECO:0000259" key="3">
    <source>
        <dbReference type="PROSITE" id="PS51228"/>
    </source>
</evidence>
<dbReference type="PROSITE" id="PS51228">
    <property type="entry name" value="ACB_2"/>
    <property type="match status" value="1"/>
</dbReference>
<protein>
    <submittedName>
        <fullName evidence="4">Acyl-CoA-binding domain-containing protein 1</fullName>
    </submittedName>
</protein>
<evidence type="ECO:0000313" key="4">
    <source>
        <dbReference type="EMBL" id="KAK4435567.1"/>
    </source>
</evidence>
<dbReference type="Proteomes" id="UP001293254">
    <property type="component" value="Unassembled WGS sequence"/>
</dbReference>
<dbReference type="GO" id="GO:0006631">
    <property type="term" value="P:fatty acid metabolic process"/>
    <property type="evidence" value="ECO:0007669"/>
    <property type="project" value="TreeGrafter"/>
</dbReference>
<evidence type="ECO:0000256" key="1">
    <source>
        <dbReference type="ARBA" id="ARBA00005567"/>
    </source>
</evidence>
<reference evidence="4" key="1">
    <citation type="submission" date="2020-06" db="EMBL/GenBank/DDBJ databases">
        <authorList>
            <person name="Li T."/>
            <person name="Hu X."/>
            <person name="Zhang T."/>
            <person name="Song X."/>
            <person name="Zhang H."/>
            <person name="Dai N."/>
            <person name="Sheng W."/>
            <person name="Hou X."/>
            <person name="Wei L."/>
        </authorList>
    </citation>
    <scope>NUCLEOTIDE SEQUENCE</scope>
    <source>
        <strain evidence="4">3651</strain>
        <tissue evidence="4">Leaf</tissue>
    </source>
</reference>
<dbReference type="InterPro" id="IPR022408">
    <property type="entry name" value="Acyl-CoA-binding_prot_CS"/>
</dbReference>
<keyword evidence="2" id="KW-0446">Lipid-binding</keyword>
<dbReference type="InterPro" id="IPR035984">
    <property type="entry name" value="Acyl-CoA-binding_sf"/>
</dbReference>
<accession>A0AAE1YSX6</accession>
<dbReference type="GO" id="GO:0000062">
    <property type="term" value="F:fatty-acyl-CoA binding"/>
    <property type="evidence" value="ECO:0007669"/>
    <property type="project" value="InterPro"/>
</dbReference>
<dbReference type="InterPro" id="IPR000582">
    <property type="entry name" value="Acyl-CoA-binding_protein"/>
</dbReference>
<dbReference type="PANTHER" id="PTHR23310">
    <property type="entry name" value="ACYL-COA-BINDING PROTEIN, ACBP"/>
    <property type="match status" value="1"/>
</dbReference>
<evidence type="ECO:0000313" key="5">
    <source>
        <dbReference type="Proteomes" id="UP001293254"/>
    </source>
</evidence>
<comment type="caution">
    <text evidence="4">The sequence shown here is derived from an EMBL/GenBank/DDBJ whole genome shotgun (WGS) entry which is preliminary data.</text>
</comment>
<dbReference type="InterPro" id="IPR014352">
    <property type="entry name" value="FERM/acyl-CoA-bd_prot_sf"/>
</dbReference>
<dbReference type="EMBL" id="JACGWO010000002">
    <property type="protein sequence ID" value="KAK4435567.1"/>
    <property type="molecule type" value="Genomic_DNA"/>
</dbReference>
<dbReference type="PROSITE" id="PS00880">
    <property type="entry name" value="ACB_1"/>
    <property type="match status" value="1"/>
</dbReference>
<dbReference type="SUPFAM" id="SSF47027">
    <property type="entry name" value="Acyl-CoA binding protein"/>
    <property type="match status" value="1"/>
</dbReference>
<dbReference type="Pfam" id="PF00887">
    <property type="entry name" value="ACBP"/>
    <property type="match status" value="1"/>
</dbReference>